<organism evidence="3 4">
    <name type="scientific">Sporichthya brevicatena</name>
    <dbReference type="NCBI Taxonomy" id="171442"/>
    <lineage>
        <taxon>Bacteria</taxon>
        <taxon>Bacillati</taxon>
        <taxon>Actinomycetota</taxon>
        <taxon>Actinomycetes</taxon>
        <taxon>Sporichthyales</taxon>
        <taxon>Sporichthyaceae</taxon>
        <taxon>Sporichthya</taxon>
    </lineage>
</organism>
<dbReference type="InterPro" id="IPR014729">
    <property type="entry name" value="Rossmann-like_a/b/a_fold"/>
</dbReference>
<dbReference type="SUPFAM" id="SSF52402">
    <property type="entry name" value="Adenine nucleotide alpha hydrolases-like"/>
    <property type="match status" value="2"/>
</dbReference>
<name>A0ABN1H6Y5_9ACTN</name>
<dbReference type="Proteomes" id="UP001500957">
    <property type="component" value="Unassembled WGS sequence"/>
</dbReference>
<feature type="domain" description="UspA" evidence="2">
    <location>
        <begin position="14"/>
        <end position="160"/>
    </location>
</feature>
<dbReference type="Gene3D" id="3.40.50.620">
    <property type="entry name" value="HUPs"/>
    <property type="match status" value="1"/>
</dbReference>
<dbReference type="CDD" id="cd00293">
    <property type="entry name" value="USP-like"/>
    <property type="match status" value="1"/>
</dbReference>
<dbReference type="InterPro" id="IPR006015">
    <property type="entry name" value="Universal_stress_UspA"/>
</dbReference>
<dbReference type="PRINTS" id="PR01438">
    <property type="entry name" value="UNVRSLSTRESS"/>
</dbReference>
<comment type="similarity">
    <text evidence="1">Belongs to the universal stress protein A family.</text>
</comment>
<keyword evidence="4" id="KW-1185">Reference proteome</keyword>
<feature type="domain" description="UspA" evidence="2">
    <location>
        <begin position="175"/>
        <end position="292"/>
    </location>
</feature>
<gene>
    <name evidence="3" type="ORF">GCM10009547_38060</name>
</gene>
<proteinExistence type="inferred from homology"/>
<evidence type="ECO:0000313" key="4">
    <source>
        <dbReference type="Proteomes" id="UP001500957"/>
    </source>
</evidence>
<sequence>MIDGFTWDTQAGARVVVAYDGSLGANAAIDVAAKLVPTAQAAVTYLWTAPPLDPGARQHLSRQVSSVTEFADAIEREGAHQAGLVTRTGAALAQAVGWRAGTVRQRTFGGEGIALASVVEELGAHLVVTGSRGLAGAPAALGSVSDLVVHHSPAPVLVVPQPLLSAEYEAVARGPVVVGWDGSHGARAALRTAADLFPDREVVVAAVGSDEEATDLDTATLPDREVARLRRPARQPPLARGIAGELRESAQELRAGVVVVGSRGRSTVRELLLGSVAMATLHHAHRPVLVVPAGTGAPA</sequence>
<dbReference type="InterPro" id="IPR006016">
    <property type="entry name" value="UspA"/>
</dbReference>
<evidence type="ECO:0000256" key="1">
    <source>
        <dbReference type="ARBA" id="ARBA00008791"/>
    </source>
</evidence>
<dbReference type="PANTHER" id="PTHR31964:SF113">
    <property type="entry name" value="USPA DOMAIN-CONTAINING PROTEIN"/>
    <property type="match status" value="1"/>
</dbReference>
<comment type="caution">
    <text evidence="3">The sequence shown here is derived from an EMBL/GenBank/DDBJ whole genome shotgun (WGS) entry which is preliminary data.</text>
</comment>
<accession>A0ABN1H6Y5</accession>
<dbReference type="RefSeq" id="WP_344607677.1">
    <property type="nucleotide sequence ID" value="NZ_BAAAHE010000038.1"/>
</dbReference>
<evidence type="ECO:0000259" key="2">
    <source>
        <dbReference type="Pfam" id="PF00582"/>
    </source>
</evidence>
<protein>
    <submittedName>
        <fullName evidence="3">Universal stress protein</fullName>
    </submittedName>
</protein>
<dbReference type="PANTHER" id="PTHR31964">
    <property type="entry name" value="ADENINE NUCLEOTIDE ALPHA HYDROLASES-LIKE SUPERFAMILY PROTEIN"/>
    <property type="match status" value="1"/>
</dbReference>
<evidence type="ECO:0000313" key="3">
    <source>
        <dbReference type="EMBL" id="GAA0630645.1"/>
    </source>
</evidence>
<dbReference type="Pfam" id="PF00582">
    <property type="entry name" value="Usp"/>
    <property type="match status" value="2"/>
</dbReference>
<dbReference type="Gene3D" id="3.40.50.12370">
    <property type="match status" value="1"/>
</dbReference>
<dbReference type="EMBL" id="BAAAHE010000038">
    <property type="protein sequence ID" value="GAA0630645.1"/>
    <property type="molecule type" value="Genomic_DNA"/>
</dbReference>
<reference evidence="3 4" key="1">
    <citation type="journal article" date="2019" name="Int. J. Syst. Evol. Microbiol.">
        <title>The Global Catalogue of Microorganisms (GCM) 10K type strain sequencing project: providing services to taxonomists for standard genome sequencing and annotation.</title>
        <authorList>
            <consortium name="The Broad Institute Genomics Platform"/>
            <consortium name="The Broad Institute Genome Sequencing Center for Infectious Disease"/>
            <person name="Wu L."/>
            <person name="Ma J."/>
        </authorList>
    </citation>
    <scope>NUCLEOTIDE SEQUENCE [LARGE SCALE GENOMIC DNA]</scope>
    <source>
        <strain evidence="3 4">JCM 10671</strain>
    </source>
</reference>